<organism evidence="2 3">
    <name type="scientific">Francisella sciaenopsi</name>
    <dbReference type="NCBI Taxonomy" id="3055034"/>
    <lineage>
        <taxon>Bacteria</taxon>
        <taxon>Pseudomonadati</taxon>
        <taxon>Pseudomonadota</taxon>
        <taxon>Gammaproteobacteria</taxon>
        <taxon>Thiotrichales</taxon>
        <taxon>Francisellaceae</taxon>
        <taxon>Francisella</taxon>
    </lineage>
</organism>
<keyword evidence="3" id="KW-1185">Reference proteome</keyword>
<feature type="compositionally biased region" description="Basic and acidic residues" evidence="1">
    <location>
        <begin position="70"/>
        <end position="82"/>
    </location>
</feature>
<gene>
    <name evidence="2" type="ORF">fsci_13220</name>
</gene>
<reference evidence="2 3" key="1">
    <citation type="journal article" date="2024" name="Dis. Aquat. Organ.">
        <title>Francisella sciaenopsi sp. nov. isolated from diseased red drum Sciaenops ocellatus in Florida, USA.</title>
        <authorList>
            <person name="Kawahara M."/>
            <person name="Cody T.T."/>
            <person name="Yanong R.P.E."/>
            <person name="Henderson E."/>
            <person name="Yazdi Z."/>
            <person name="Soto E."/>
        </authorList>
    </citation>
    <scope>NUCLEOTIDE SEQUENCE [LARGE SCALE GENOMIC DNA]</scope>
    <source>
        <strain evidence="2 3">R22-20-7</strain>
    </source>
</reference>
<sequence>MKYDEAYCSLLKDKLTIYEVRDLNFDETDEYDSDDSTFFCPDDECRDEVGKKSKLAVVNAKKRKYIKTPHFKDTPNTEHRESCPYGNPAQLSVSKDPESTHVEGVKEHHFPTEFIPVRKRYTKKIEKEKPEGHCDQSVTTSKPKPQSNTSRGKSTNRTSVLEHIVECYVSNKDDKDTLKSMPLAIGDLKLNYWSFFKQIRYFQDREGLIYWGKIKQIKNYEFSFRFDFVDWANDKSICLYIKKSVIDSYRKKRIFLEEIRELIKDNGEKYCFFYGTYPQLKTIKNGESEFEVYNGEVENLDHLLIRTIKP</sequence>
<dbReference type="Proteomes" id="UP001628164">
    <property type="component" value="Unassembled WGS sequence"/>
</dbReference>
<dbReference type="RefSeq" id="WP_407877590.1">
    <property type="nucleotide sequence ID" value="NZ_BTHG01000005.1"/>
</dbReference>
<feature type="region of interest" description="Disordered" evidence="1">
    <location>
        <begin position="126"/>
        <end position="156"/>
    </location>
</feature>
<feature type="compositionally biased region" description="Polar residues" evidence="1">
    <location>
        <begin position="136"/>
        <end position="156"/>
    </location>
</feature>
<comment type="caution">
    <text evidence="2">The sequence shown here is derived from an EMBL/GenBank/DDBJ whole genome shotgun (WGS) entry which is preliminary data.</text>
</comment>
<accession>A0ABQ6PFW3</accession>
<dbReference type="EMBL" id="BTHG01000005">
    <property type="protein sequence ID" value="GMN89835.1"/>
    <property type="molecule type" value="Genomic_DNA"/>
</dbReference>
<evidence type="ECO:0000313" key="3">
    <source>
        <dbReference type="Proteomes" id="UP001628164"/>
    </source>
</evidence>
<evidence type="ECO:0000256" key="1">
    <source>
        <dbReference type="SAM" id="MobiDB-lite"/>
    </source>
</evidence>
<feature type="region of interest" description="Disordered" evidence="1">
    <location>
        <begin position="70"/>
        <end position="95"/>
    </location>
</feature>
<name>A0ABQ6PFW3_9GAMM</name>
<protein>
    <submittedName>
        <fullName evidence="2">Uncharacterized protein</fullName>
    </submittedName>
</protein>
<evidence type="ECO:0000313" key="2">
    <source>
        <dbReference type="EMBL" id="GMN89835.1"/>
    </source>
</evidence>
<proteinExistence type="predicted"/>